<sequence>MDTYNKFLDIKEVDKDDFSTVYSVKWEDGPLEWNYYRKFIRNKKDFELKLKYSHNLQNVVEFLNEVKTYSTNFEIFGISQNPDTKNYIMVLQDNKDYCILCQNIYTGKWCGQCEINKLRKNFTNWTSRNEKIDSFIQEKQLEVSHYNDTIFEWIPYNQFNDINEIGMHDHITVYSAKWKDGPLVYDKNIRKYKKNPDELIRLKCLLFKQESLTFFEKLLSLFKEQNTTNEFLNKIKRYFTVNSNKMYGISQNPNTKEYLVILNGGCVKCGEMYTNILYGWCNLCHISSFKNNFVNRTSGNELIDNFIQKMKLKIKKYDIIFKWIPYNQFIDVKEIGQSDFTTVYLAKWEDGPLEYNINTMQYERDPNRAITLKCLNNTRNMINEFLDKVCIHKFNLLDNNNYLSVLYFSIG</sequence>
<protein>
    <recommendedName>
        <fullName evidence="3">Protein kinase domain-containing protein</fullName>
    </recommendedName>
</protein>
<proteinExistence type="predicted"/>
<evidence type="ECO:0008006" key="3">
    <source>
        <dbReference type="Google" id="ProtNLM"/>
    </source>
</evidence>
<dbReference type="Proteomes" id="UP000022910">
    <property type="component" value="Unassembled WGS sequence"/>
</dbReference>
<dbReference type="EMBL" id="JEMT01020359">
    <property type="protein sequence ID" value="EXX65849.1"/>
    <property type="molecule type" value="Genomic_DNA"/>
</dbReference>
<keyword evidence="2" id="KW-1185">Reference proteome</keyword>
<gene>
    <name evidence="1" type="ORF">RirG_129410</name>
</gene>
<comment type="caution">
    <text evidence="1">The sequence shown here is derived from an EMBL/GenBank/DDBJ whole genome shotgun (WGS) entry which is preliminary data.</text>
</comment>
<name>A0A015KEG7_RHIIW</name>
<dbReference type="HOGENOM" id="CLU_000288_7_8_1"/>
<organism evidence="1 2">
    <name type="scientific">Rhizophagus irregularis (strain DAOM 197198w)</name>
    <name type="common">Glomus intraradices</name>
    <dbReference type="NCBI Taxonomy" id="1432141"/>
    <lineage>
        <taxon>Eukaryota</taxon>
        <taxon>Fungi</taxon>
        <taxon>Fungi incertae sedis</taxon>
        <taxon>Mucoromycota</taxon>
        <taxon>Glomeromycotina</taxon>
        <taxon>Glomeromycetes</taxon>
        <taxon>Glomerales</taxon>
        <taxon>Glomeraceae</taxon>
        <taxon>Rhizophagus</taxon>
    </lineage>
</organism>
<dbReference type="AlphaFoldDB" id="A0A015KEG7"/>
<reference evidence="1 2" key="1">
    <citation type="submission" date="2014-02" db="EMBL/GenBank/DDBJ databases">
        <title>Single nucleus genome sequencing reveals high similarity among nuclei of an endomycorrhizal fungus.</title>
        <authorList>
            <person name="Lin K."/>
            <person name="Geurts R."/>
            <person name="Zhang Z."/>
            <person name="Limpens E."/>
            <person name="Saunders D.G."/>
            <person name="Mu D."/>
            <person name="Pang E."/>
            <person name="Cao H."/>
            <person name="Cha H."/>
            <person name="Lin T."/>
            <person name="Zhou Q."/>
            <person name="Shang Y."/>
            <person name="Li Y."/>
            <person name="Ivanov S."/>
            <person name="Sharma T."/>
            <person name="Velzen R.V."/>
            <person name="Ruijter N.D."/>
            <person name="Aanen D.K."/>
            <person name="Win J."/>
            <person name="Kamoun S."/>
            <person name="Bisseling T."/>
            <person name="Huang S."/>
        </authorList>
    </citation>
    <scope>NUCLEOTIDE SEQUENCE [LARGE SCALE GENOMIC DNA]</scope>
    <source>
        <strain evidence="2">DAOM197198w</strain>
    </source>
</reference>
<accession>A0A015KEG7</accession>
<evidence type="ECO:0000313" key="2">
    <source>
        <dbReference type="Proteomes" id="UP000022910"/>
    </source>
</evidence>
<evidence type="ECO:0000313" key="1">
    <source>
        <dbReference type="EMBL" id="EXX65849.1"/>
    </source>
</evidence>